<dbReference type="Proteomes" id="UP000295506">
    <property type="component" value="Unassembled WGS sequence"/>
</dbReference>
<dbReference type="AlphaFoldDB" id="A0AA94TKK3"/>
<evidence type="ECO:0000313" key="2">
    <source>
        <dbReference type="Proteomes" id="UP000295506"/>
    </source>
</evidence>
<protein>
    <submittedName>
        <fullName evidence="1">AbiV family abortive infection protein</fullName>
    </submittedName>
</protein>
<name>A0AA94TKK3_9BACT</name>
<sequence>MDTENKQKNNMLDVTMKALCSEVNTKSLAKESGFDECEIIKWKDKAKDALSKIFMPPMKIQPFDSIIEKNLLRSCSVVYDNGVALLDDASFLYDNMRYARAVSLAILAEEEFSKALILKIAVLNKRWDAELYSPLRSHGYKQAISRGVGEVAVDLVRHMRQAMRSFLPIQPFPLNERVEQVKSDVSKKYISNGTLDKLKQDAQFVFIGKTGVANRTPSSISAKEAADAINETIRFKAWVDALFGNIDDDHPLLRAETLLVQQPGVTTIKYKAGLDFRMSIFESQDFPVRREENPYEILTSWKGWEPESFDKEQKKLFCLFLEKYDGIKQMEKQLLDLGLKSSKILDACKKIISEYNS</sequence>
<dbReference type="EMBL" id="SOBK01000001">
    <property type="protein sequence ID" value="TDT92033.1"/>
    <property type="molecule type" value="Genomic_DNA"/>
</dbReference>
<organism evidence="1 2">
    <name type="scientific">Pseudodesulfovibrio indicus</name>
    <dbReference type="NCBI Taxonomy" id="1716143"/>
    <lineage>
        <taxon>Bacteria</taxon>
        <taxon>Pseudomonadati</taxon>
        <taxon>Thermodesulfobacteriota</taxon>
        <taxon>Desulfovibrionia</taxon>
        <taxon>Desulfovibrionales</taxon>
        <taxon>Desulfovibrionaceae</taxon>
    </lineage>
</organism>
<evidence type="ECO:0000313" key="1">
    <source>
        <dbReference type="EMBL" id="TDT92033.1"/>
    </source>
</evidence>
<dbReference type="RefSeq" id="WP_078063693.1">
    <property type="nucleotide sequence ID" value="NZ_CP014206.1"/>
</dbReference>
<reference evidence="1 2" key="1">
    <citation type="submission" date="2019-03" db="EMBL/GenBank/DDBJ databases">
        <title>Genomic Encyclopedia of Type Strains, Phase IV (KMG-IV): sequencing the most valuable type-strain genomes for metagenomic binning, comparative biology and taxonomic classification.</title>
        <authorList>
            <person name="Goeker M."/>
        </authorList>
    </citation>
    <scope>NUCLEOTIDE SEQUENCE [LARGE SCALE GENOMIC DNA]</scope>
    <source>
        <strain evidence="1 2">DSM 101483</strain>
    </source>
</reference>
<dbReference type="Pfam" id="PF18728">
    <property type="entry name" value="HEPN_AbiV"/>
    <property type="match status" value="1"/>
</dbReference>
<dbReference type="NCBIfam" id="TIGR04498">
    <property type="entry name" value="AbiV_defense"/>
    <property type="match status" value="1"/>
</dbReference>
<dbReference type="InterPro" id="IPR030987">
    <property type="entry name" value="AbiV"/>
</dbReference>
<gene>
    <name evidence="1" type="ORF">EDC59_101437</name>
</gene>
<proteinExistence type="predicted"/>
<accession>A0AA94TKK3</accession>
<comment type="caution">
    <text evidence="1">The sequence shown here is derived from an EMBL/GenBank/DDBJ whole genome shotgun (WGS) entry which is preliminary data.</text>
</comment>